<feature type="compositionally biased region" description="Basic and acidic residues" evidence="1">
    <location>
        <begin position="99"/>
        <end position="127"/>
    </location>
</feature>
<dbReference type="AlphaFoldDB" id="A0ABD1UL84"/>
<proteinExistence type="predicted"/>
<evidence type="ECO:0000313" key="2">
    <source>
        <dbReference type="EMBL" id="KAL2504860.1"/>
    </source>
</evidence>
<sequence length="127" mass="14253">MGSKINVIFQQNRSTMVRKINVIFQQNRSSSPATEQMGVFSNKWTEKPCCEPQYAHRSERDWGRRRQRATGCGEDSERPGSYAPTTTATGLGEDVGAEENVRAERVSFSDNKRRANEMGERKHAAGG</sequence>
<dbReference type="EMBL" id="JBFOLK010000003">
    <property type="protein sequence ID" value="KAL2525824.1"/>
    <property type="molecule type" value="Genomic_DNA"/>
</dbReference>
<dbReference type="EMBL" id="JBFOLK010000006">
    <property type="protein sequence ID" value="KAL2504860.1"/>
    <property type="molecule type" value="Genomic_DNA"/>
</dbReference>
<keyword evidence="4" id="KW-1185">Reference proteome</keyword>
<dbReference type="Proteomes" id="UP001604336">
    <property type="component" value="Unassembled WGS sequence"/>
</dbReference>
<evidence type="ECO:0000256" key="1">
    <source>
        <dbReference type="SAM" id="MobiDB-lite"/>
    </source>
</evidence>
<protein>
    <submittedName>
        <fullName evidence="3">Uncharacterized protein</fullName>
    </submittedName>
</protein>
<organism evidence="3 4">
    <name type="scientific">Abeliophyllum distichum</name>
    <dbReference type="NCBI Taxonomy" id="126358"/>
    <lineage>
        <taxon>Eukaryota</taxon>
        <taxon>Viridiplantae</taxon>
        <taxon>Streptophyta</taxon>
        <taxon>Embryophyta</taxon>
        <taxon>Tracheophyta</taxon>
        <taxon>Spermatophyta</taxon>
        <taxon>Magnoliopsida</taxon>
        <taxon>eudicotyledons</taxon>
        <taxon>Gunneridae</taxon>
        <taxon>Pentapetalae</taxon>
        <taxon>asterids</taxon>
        <taxon>lamiids</taxon>
        <taxon>Lamiales</taxon>
        <taxon>Oleaceae</taxon>
        <taxon>Forsythieae</taxon>
        <taxon>Abeliophyllum</taxon>
    </lineage>
</organism>
<accession>A0ABD1UL84</accession>
<evidence type="ECO:0000313" key="3">
    <source>
        <dbReference type="EMBL" id="KAL2525824.1"/>
    </source>
</evidence>
<gene>
    <name evidence="3" type="ORF">Adt_10878</name>
    <name evidence="2" type="ORF">Adt_20481</name>
</gene>
<evidence type="ECO:0000313" key="4">
    <source>
        <dbReference type="Proteomes" id="UP001604336"/>
    </source>
</evidence>
<name>A0ABD1UL84_9LAMI</name>
<reference evidence="3" key="2">
    <citation type="submission" date="2024-07" db="EMBL/GenBank/DDBJ databases">
        <title>Two chromosome-level genome assemblies of Korean endemic species Abeliophyllum distichum and Forsythia ovata (Oleaceae).</title>
        <authorList>
            <person name="Mun J.H."/>
        </authorList>
    </citation>
    <scope>NUCLEOTIDE SEQUENCE</scope>
    <source>
        <strain evidence="3">KNKB198505000391</strain>
        <tissue evidence="3">Leaf</tissue>
    </source>
</reference>
<reference evidence="4" key="1">
    <citation type="submission" date="2024-07" db="EMBL/GenBank/DDBJ databases">
        <title>Two chromosome-level genome assemblies of Korean endemic species Abeliophyllum distichum and Forsythia ovata (Oleaceae).</title>
        <authorList>
            <person name="Jang H."/>
        </authorList>
    </citation>
    <scope>NUCLEOTIDE SEQUENCE [LARGE SCALE GENOMIC DNA]</scope>
</reference>
<feature type="region of interest" description="Disordered" evidence="1">
    <location>
        <begin position="53"/>
        <end position="127"/>
    </location>
</feature>
<comment type="caution">
    <text evidence="3">The sequence shown here is derived from an EMBL/GenBank/DDBJ whole genome shotgun (WGS) entry which is preliminary data.</text>
</comment>
<feature type="compositionally biased region" description="Basic and acidic residues" evidence="1">
    <location>
        <begin position="53"/>
        <end position="64"/>
    </location>
</feature>